<dbReference type="AlphaFoldDB" id="A6KMY6"/>
<organism evidence="5 6">
    <name type="scientific">Rattus norvegicus</name>
    <name type="common">Rat</name>
    <dbReference type="NCBI Taxonomy" id="10116"/>
    <lineage>
        <taxon>Eukaryota</taxon>
        <taxon>Metazoa</taxon>
        <taxon>Chordata</taxon>
        <taxon>Craniata</taxon>
        <taxon>Vertebrata</taxon>
        <taxon>Euteleostomi</taxon>
        <taxon>Mammalia</taxon>
        <taxon>Eutheria</taxon>
        <taxon>Euarchontoglires</taxon>
        <taxon>Glires</taxon>
        <taxon>Rodentia</taxon>
        <taxon>Myomorpha</taxon>
        <taxon>Muroidea</taxon>
        <taxon>Muridae</taxon>
        <taxon>Murinae</taxon>
        <taxon>Rattus</taxon>
    </lineage>
</organism>
<dbReference type="CDD" id="cd04980">
    <property type="entry name" value="IgV_L_kappa"/>
    <property type="match status" value="1"/>
</dbReference>
<evidence type="ECO:0000256" key="2">
    <source>
        <dbReference type="ARBA" id="ARBA00023130"/>
    </source>
</evidence>
<dbReference type="InterPro" id="IPR013783">
    <property type="entry name" value="Ig-like_fold"/>
</dbReference>
<dbReference type="Proteomes" id="UP000234681">
    <property type="component" value="Chromosome 3"/>
</dbReference>
<accession>A6KMY6</accession>
<feature type="domain" description="Ig-like" evidence="4">
    <location>
        <begin position="39"/>
        <end position="126"/>
    </location>
</feature>
<dbReference type="PROSITE" id="PS50835">
    <property type="entry name" value="IG_LIKE"/>
    <property type="match status" value="1"/>
</dbReference>
<keyword evidence="2" id="KW-1064">Adaptive immunity</keyword>
<dbReference type="GO" id="GO:0019814">
    <property type="term" value="C:immunoglobulin complex"/>
    <property type="evidence" value="ECO:0007669"/>
    <property type="project" value="UniProtKB-KW"/>
</dbReference>
<evidence type="ECO:0000256" key="3">
    <source>
        <dbReference type="ARBA" id="ARBA00043265"/>
    </source>
</evidence>
<reference evidence="6" key="1">
    <citation type="submission" date="2005-09" db="EMBL/GenBank/DDBJ databases">
        <authorList>
            <person name="Mural R.J."/>
            <person name="Li P.W."/>
            <person name="Adams M.D."/>
            <person name="Amanatides P.G."/>
            <person name="Baden-Tillson H."/>
            <person name="Barnstead M."/>
            <person name="Chin S.H."/>
            <person name="Dew I."/>
            <person name="Evans C.A."/>
            <person name="Ferriera S."/>
            <person name="Flanigan M."/>
            <person name="Fosler C."/>
            <person name="Glodek A."/>
            <person name="Gu Z."/>
            <person name="Holt R.A."/>
            <person name="Jennings D."/>
            <person name="Kraft C.L."/>
            <person name="Lu F."/>
            <person name="Nguyen T."/>
            <person name="Nusskern D.R."/>
            <person name="Pfannkoch C.M."/>
            <person name="Sitter C."/>
            <person name="Sutton G.G."/>
            <person name="Venter J.C."/>
            <person name="Wang Z."/>
            <person name="Woodage T."/>
            <person name="Zheng X.H."/>
            <person name="Zhong F."/>
        </authorList>
    </citation>
    <scope>NUCLEOTIDE SEQUENCE [LARGE SCALE GENOMIC DNA]</scope>
    <source>
        <strain>BN</strain>
        <strain evidence="6">Sprague-Dawley</strain>
    </source>
</reference>
<dbReference type="SUPFAM" id="SSF48726">
    <property type="entry name" value="Immunoglobulin"/>
    <property type="match status" value="1"/>
</dbReference>
<dbReference type="Gene3D" id="2.60.40.10">
    <property type="entry name" value="Immunoglobulins"/>
    <property type="match status" value="1"/>
</dbReference>
<dbReference type="Pfam" id="PF07686">
    <property type="entry name" value="V-set"/>
    <property type="match status" value="1"/>
</dbReference>
<dbReference type="EMBL" id="CH474070">
    <property type="protein sequence ID" value="EDL91767.1"/>
    <property type="molecule type" value="Genomic_DNA"/>
</dbReference>
<dbReference type="InterPro" id="IPR013106">
    <property type="entry name" value="Ig_V-set"/>
</dbReference>
<sequence>MGIRMESHTRVFIFLLLWLSGVLCVYNHYLFLITGADGETVMTQSPTSMSTSIGERVTLNCKASQSVGINVDWYQQTPGQSPKLLIYGASNRHTGVPDRFTGSGFGRDFTLTISNMEAEDLAVYYCLQYGSIPPT</sequence>
<evidence type="ECO:0000256" key="1">
    <source>
        <dbReference type="ARBA" id="ARBA00022859"/>
    </source>
</evidence>
<dbReference type="InterPro" id="IPR007110">
    <property type="entry name" value="Ig-like_dom"/>
</dbReference>
<dbReference type="PANTHER" id="PTHR23267">
    <property type="entry name" value="IMMUNOGLOBULIN LIGHT CHAIN"/>
    <property type="match status" value="1"/>
</dbReference>
<dbReference type="SMART" id="SM00409">
    <property type="entry name" value="IG"/>
    <property type="match status" value="1"/>
</dbReference>
<feature type="non-terminal residue" evidence="5">
    <location>
        <position position="135"/>
    </location>
</feature>
<dbReference type="InterPro" id="IPR050150">
    <property type="entry name" value="IgV_Light_Chain"/>
</dbReference>
<dbReference type="InterPro" id="IPR003599">
    <property type="entry name" value="Ig_sub"/>
</dbReference>
<evidence type="ECO:0000313" key="5">
    <source>
        <dbReference type="EMBL" id="EDL91767.1"/>
    </source>
</evidence>
<keyword evidence="1" id="KW-0391">Immunity</keyword>
<protein>
    <submittedName>
        <fullName evidence="5">RCG64257</fullName>
    </submittedName>
</protein>
<dbReference type="InterPro" id="IPR036179">
    <property type="entry name" value="Ig-like_dom_sf"/>
</dbReference>
<dbReference type="FunFam" id="2.60.40.10:FF:001827">
    <property type="entry name" value="Immunoglobulin kappa variable 4-1"/>
    <property type="match status" value="1"/>
</dbReference>
<keyword evidence="3" id="KW-1280">Immunoglobulin</keyword>
<name>A6KMY6_RAT</name>
<evidence type="ECO:0000313" key="6">
    <source>
        <dbReference type="Proteomes" id="UP000234681"/>
    </source>
</evidence>
<dbReference type="GO" id="GO:0002250">
    <property type="term" value="P:adaptive immune response"/>
    <property type="evidence" value="ECO:0007669"/>
    <property type="project" value="UniProtKB-KW"/>
</dbReference>
<gene>
    <name evidence="5" type="ORF">rCG_64257</name>
</gene>
<evidence type="ECO:0000259" key="4">
    <source>
        <dbReference type="PROSITE" id="PS50835"/>
    </source>
</evidence>
<dbReference type="SMART" id="SM00406">
    <property type="entry name" value="IGv"/>
    <property type="match status" value="1"/>
</dbReference>
<proteinExistence type="predicted"/>